<keyword evidence="4" id="KW-0722">Serine protease inhibitor</keyword>
<dbReference type="InterPro" id="IPR001239">
    <property type="entry name" value="Prot_inh_Kazal-m"/>
</dbReference>
<evidence type="ECO:0000259" key="6">
    <source>
        <dbReference type="PROSITE" id="PS51465"/>
    </source>
</evidence>
<dbReference type="Gene3D" id="3.30.60.30">
    <property type="match status" value="1"/>
</dbReference>
<keyword evidence="3" id="KW-0646">Protease inhibitor</keyword>
<name>A0A9D3PNQ5_MEGAT</name>
<protein>
    <recommendedName>
        <fullName evidence="6">Kazal-like domain-containing protein</fullName>
    </recommendedName>
</protein>
<dbReference type="PANTHER" id="PTHR47729">
    <property type="entry name" value="SERINE PEPTIDASE INHIBITOR, KAZAL TYPE 2, TANDEM DUPLICATE 1-RELATED"/>
    <property type="match status" value="1"/>
</dbReference>
<dbReference type="PRINTS" id="PR00290">
    <property type="entry name" value="KAZALINHBTR"/>
</dbReference>
<dbReference type="Proteomes" id="UP001046870">
    <property type="component" value="Chromosome 14"/>
</dbReference>
<evidence type="ECO:0000256" key="2">
    <source>
        <dbReference type="ARBA" id="ARBA00022525"/>
    </source>
</evidence>
<dbReference type="PROSITE" id="PS51465">
    <property type="entry name" value="KAZAL_2"/>
    <property type="match status" value="1"/>
</dbReference>
<dbReference type="GO" id="GO:0005576">
    <property type="term" value="C:extracellular region"/>
    <property type="evidence" value="ECO:0007669"/>
    <property type="project" value="UniProtKB-SubCell"/>
</dbReference>
<dbReference type="Pfam" id="PF00050">
    <property type="entry name" value="Kazal_1"/>
    <property type="match status" value="1"/>
</dbReference>
<dbReference type="SUPFAM" id="SSF100895">
    <property type="entry name" value="Kazal-type serine protease inhibitors"/>
    <property type="match status" value="1"/>
</dbReference>
<comment type="caution">
    <text evidence="7">The sequence shown here is derived from an EMBL/GenBank/DDBJ whole genome shotgun (WGS) entry which is preliminary data.</text>
</comment>
<keyword evidence="2" id="KW-0964">Secreted</keyword>
<sequence length="110" mass="11709">MLPAGVETGRSCYKTYVFRSALHLLESTESEMQTVTRVLLLSCVVALVGAAAVPEGSRAANCNLEGIPVCTREYAPVCGDDGHTYSNECMLCLAIYDSGNKVGVSRKGEC</sequence>
<dbReference type="SMART" id="SM00280">
    <property type="entry name" value="KAZAL"/>
    <property type="match status" value="1"/>
</dbReference>
<feature type="domain" description="Kazal-like" evidence="6">
    <location>
        <begin position="56"/>
        <end position="110"/>
    </location>
</feature>
<evidence type="ECO:0000313" key="8">
    <source>
        <dbReference type="Proteomes" id="UP001046870"/>
    </source>
</evidence>
<evidence type="ECO:0000256" key="3">
    <source>
        <dbReference type="ARBA" id="ARBA00022690"/>
    </source>
</evidence>
<dbReference type="InterPro" id="IPR002350">
    <property type="entry name" value="Kazal_dom"/>
</dbReference>
<dbReference type="AlphaFoldDB" id="A0A9D3PNQ5"/>
<dbReference type="PANTHER" id="PTHR47729:SF1">
    <property type="entry name" value="OVOMUCOID-LIKE-RELATED"/>
    <property type="match status" value="1"/>
</dbReference>
<dbReference type="InterPro" id="IPR051597">
    <property type="entry name" value="Bifunctional_prot_inhibitor"/>
</dbReference>
<keyword evidence="5" id="KW-1015">Disulfide bond</keyword>
<evidence type="ECO:0000256" key="4">
    <source>
        <dbReference type="ARBA" id="ARBA00022900"/>
    </source>
</evidence>
<dbReference type="PROSITE" id="PS00282">
    <property type="entry name" value="KAZAL_1"/>
    <property type="match status" value="1"/>
</dbReference>
<evidence type="ECO:0000256" key="5">
    <source>
        <dbReference type="ARBA" id="ARBA00023157"/>
    </source>
</evidence>
<organism evidence="7 8">
    <name type="scientific">Megalops atlanticus</name>
    <name type="common">Tarpon</name>
    <name type="synonym">Clupea gigantea</name>
    <dbReference type="NCBI Taxonomy" id="7932"/>
    <lineage>
        <taxon>Eukaryota</taxon>
        <taxon>Metazoa</taxon>
        <taxon>Chordata</taxon>
        <taxon>Craniata</taxon>
        <taxon>Vertebrata</taxon>
        <taxon>Euteleostomi</taxon>
        <taxon>Actinopterygii</taxon>
        <taxon>Neopterygii</taxon>
        <taxon>Teleostei</taxon>
        <taxon>Elopiformes</taxon>
        <taxon>Megalopidae</taxon>
        <taxon>Megalops</taxon>
    </lineage>
</organism>
<proteinExistence type="predicted"/>
<reference evidence="7" key="1">
    <citation type="submission" date="2021-01" db="EMBL/GenBank/DDBJ databases">
        <authorList>
            <person name="Zahm M."/>
            <person name="Roques C."/>
            <person name="Cabau C."/>
            <person name="Klopp C."/>
            <person name="Donnadieu C."/>
            <person name="Jouanno E."/>
            <person name="Lampietro C."/>
            <person name="Louis A."/>
            <person name="Herpin A."/>
            <person name="Echchiki A."/>
            <person name="Berthelot C."/>
            <person name="Parey E."/>
            <person name="Roest-Crollius H."/>
            <person name="Braasch I."/>
            <person name="Postlethwait J."/>
            <person name="Bobe J."/>
            <person name="Montfort J."/>
            <person name="Bouchez O."/>
            <person name="Begum T."/>
            <person name="Mejri S."/>
            <person name="Adams A."/>
            <person name="Chen W.-J."/>
            <person name="Guiguen Y."/>
        </authorList>
    </citation>
    <scope>NUCLEOTIDE SEQUENCE</scope>
    <source>
        <strain evidence="7">YG-15Mar2019-1</strain>
        <tissue evidence="7">Brain</tissue>
    </source>
</reference>
<dbReference type="InterPro" id="IPR036058">
    <property type="entry name" value="Kazal_dom_sf"/>
</dbReference>
<dbReference type="OrthoDB" id="126772at2759"/>
<accession>A0A9D3PNQ5</accession>
<gene>
    <name evidence="7" type="ORF">MATL_G00170220</name>
</gene>
<dbReference type="GO" id="GO:0004867">
    <property type="term" value="F:serine-type endopeptidase inhibitor activity"/>
    <property type="evidence" value="ECO:0007669"/>
    <property type="project" value="UniProtKB-KW"/>
</dbReference>
<evidence type="ECO:0000313" key="7">
    <source>
        <dbReference type="EMBL" id="KAG7464871.1"/>
    </source>
</evidence>
<keyword evidence="8" id="KW-1185">Reference proteome</keyword>
<dbReference type="EMBL" id="JAFDVH010000014">
    <property type="protein sequence ID" value="KAG7464871.1"/>
    <property type="molecule type" value="Genomic_DNA"/>
</dbReference>
<evidence type="ECO:0000256" key="1">
    <source>
        <dbReference type="ARBA" id="ARBA00004613"/>
    </source>
</evidence>
<comment type="subcellular location">
    <subcellularLocation>
        <location evidence="1">Secreted</location>
    </subcellularLocation>
</comment>